<dbReference type="AlphaFoldDB" id="A0A4C1TNG1"/>
<comment type="caution">
    <text evidence="1">The sequence shown here is derived from an EMBL/GenBank/DDBJ whole genome shotgun (WGS) entry which is preliminary data.</text>
</comment>
<keyword evidence="2" id="KW-1185">Reference proteome</keyword>
<proteinExistence type="predicted"/>
<gene>
    <name evidence="1" type="ORF">EVAR_11415_1</name>
</gene>
<dbReference type="EMBL" id="BGZK01000069">
    <property type="protein sequence ID" value="GBP15111.1"/>
    <property type="molecule type" value="Genomic_DNA"/>
</dbReference>
<reference evidence="1 2" key="1">
    <citation type="journal article" date="2019" name="Commun. Biol.">
        <title>The bagworm genome reveals a unique fibroin gene that provides high tensile strength.</title>
        <authorList>
            <person name="Kono N."/>
            <person name="Nakamura H."/>
            <person name="Ohtoshi R."/>
            <person name="Tomita M."/>
            <person name="Numata K."/>
            <person name="Arakawa K."/>
        </authorList>
    </citation>
    <scope>NUCLEOTIDE SEQUENCE [LARGE SCALE GENOMIC DNA]</scope>
</reference>
<organism evidence="1 2">
    <name type="scientific">Eumeta variegata</name>
    <name type="common">Bagworm moth</name>
    <name type="synonym">Eumeta japonica</name>
    <dbReference type="NCBI Taxonomy" id="151549"/>
    <lineage>
        <taxon>Eukaryota</taxon>
        <taxon>Metazoa</taxon>
        <taxon>Ecdysozoa</taxon>
        <taxon>Arthropoda</taxon>
        <taxon>Hexapoda</taxon>
        <taxon>Insecta</taxon>
        <taxon>Pterygota</taxon>
        <taxon>Neoptera</taxon>
        <taxon>Endopterygota</taxon>
        <taxon>Lepidoptera</taxon>
        <taxon>Glossata</taxon>
        <taxon>Ditrysia</taxon>
        <taxon>Tineoidea</taxon>
        <taxon>Psychidae</taxon>
        <taxon>Oiketicinae</taxon>
        <taxon>Eumeta</taxon>
    </lineage>
</organism>
<sequence length="113" mass="12873">MSSPRLTLMRFVQDPPAYWNTLQASCIWRLECPRSHVVDLYVSALASLTGCNPPLVRRTACALATDTQRIELPSKRNRQSPDCPTRTTVSNHGCDAWSPTRNHAEWSYCYVYL</sequence>
<name>A0A4C1TNG1_EUMVA</name>
<dbReference type="Proteomes" id="UP000299102">
    <property type="component" value="Unassembled WGS sequence"/>
</dbReference>
<protein>
    <submittedName>
        <fullName evidence="1">Uncharacterized protein</fullName>
    </submittedName>
</protein>
<evidence type="ECO:0000313" key="1">
    <source>
        <dbReference type="EMBL" id="GBP15111.1"/>
    </source>
</evidence>
<evidence type="ECO:0000313" key="2">
    <source>
        <dbReference type="Proteomes" id="UP000299102"/>
    </source>
</evidence>
<accession>A0A4C1TNG1</accession>